<dbReference type="InterPro" id="IPR023546">
    <property type="entry name" value="MGMT"/>
</dbReference>
<protein>
    <recommendedName>
        <fullName evidence="2">Methylated-DNA--protein-cysteine methyltransferase</fullName>
        <ecNumber evidence="2">2.1.1.63</ecNumber>
    </recommendedName>
    <alternativeName>
        <fullName evidence="2">6-O-methylguanine-DNA methyltransferase</fullName>
        <shortName evidence="2">MGMT</shortName>
    </alternativeName>
    <alternativeName>
        <fullName evidence="2">O-6-methylguanine-DNA-alkyltransferase</fullName>
    </alternativeName>
</protein>
<evidence type="ECO:0000313" key="4">
    <source>
        <dbReference type="EMBL" id="MBU3160256.1"/>
    </source>
</evidence>
<organism evidence="4 5">
    <name type="scientific">Clostridium frigoris</name>
    <dbReference type="NCBI Taxonomy" id="205327"/>
    <lineage>
        <taxon>Bacteria</taxon>
        <taxon>Bacillati</taxon>
        <taxon>Bacillota</taxon>
        <taxon>Clostridia</taxon>
        <taxon>Eubacteriales</taxon>
        <taxon>Clostridiaceae</taxon>
        <taxon>Clostridium</taxon>
    </lineage>
</organism>
<evidence type="ECO:0000313" key="5">
    <source>
        <dbReference type="Proteomes" id="UP000776252"/>
    </source>
</evidence>
<keyword evidence="2" id="KW-0234">DNA repair</keyword>
<sequence>MNFIEKMPKGTNINETVLLKGANRQLQEYFSGKRKVFDLPLAPSGTEFQQKVWHALREIPYGKTNSYKDIAKNIGNIKAARAVGMANNKNPILIFIPCHRVIGSNGKLVGYAGGLDVKEKLLNIEKENRNN</sequence>
<dbReference type="InterPro" id="IPR001497">
    <property type="entry name" value="MethylDNA_cys_MeTrfase_AS"/>
</dbReference>
<comment type="miscellaneous">
    <text evidence="2">This enzyme catalyzes only one turnover and therefore is not strictly catalytic. According to one definition, an enzyme is a biocatalyst that acts repeatedly and over many reaction cycles.</text>
</comment>
<comment type="caution">
    <text evidence="4">The sequence shown here is derived from an EMBL/GenBank/DDBJ whole genome shotgun (WGS) entry which is preliminary data.</text>
</comment>
<dbReference type="Pfam" id="PF01035">
    <property type="entry name" value="DNA_binding_1"/>
    <property type="match status" value="1"/>
</dbReference>
<evidence type="ECO:0000256" key="2">
    <source>
        <dbReference type="HAMAP-Rule" id="MF_00772"/>
    </source>
</evidence>
<comment type="catalytic activity">
    <reaction evidence="2">
        <text>a 4-O-methyl-thymidine in DNA + L-cysteinyl-[protein] = a thymidine in DNA + S-methyl-L-cysteinyl-[protein]</text>
        <dbReference type="Rhea" id="RHEA:53428"/>
        <dbReference type="Rhea" id="RHEA-COMP:10131"/>
        <dbReference type="Rhea" id="RHEA-COMP:10132"/>
        <dbReference type="Rhea" id="RHEA-COMP:13555"/>
        <dbReference type="Rhea" id="RHEA-COMP:13556"/>
        <dbReference type="ChEBI" id="CHEBI:29950"/>
        <dbReference type="ChEBI" id="CHEBI:82612"/>
        <dbReference type="ChEBI" id="CHEBI:137386"/>
        <dbReference type="ChEBI" id="CHEBI:137387"/>
        <dbReference type="EC" id="2.1.1.63"/>
    </reaction>
</comment>
<dbReference type="InterPro" id="IPR014048">
    <property type="entry name" value="MethylDNA_cys_MeTrfase_DNA-bd"/>
</dbReference>
<dbReference type="NCBIfam" id="TIGR00589">
    <property type="entry name" value="ogt"/>
    <property type="match status" value="1"/>
</dbReference>
<comment type="similarity">
    <text evidence="2">Belongs to the MGMT family.</text>
</comment>
<feature type="active site" description="Nucleophile; methyl group acceptor" evidence="2">
    <location>
        <position position="98"/>
    </location>
</feature>
<dbReference type="HAMAP" id="MF_00772">
    <property type="entry name" value="OGT"/>
    <property type="match status" value="1"/>
</dbReference>
<dbReference type="GO" id="GO:0032259">
    <property type="term" value="P:methylation"/>
    <property type="evidence" value="ECO:0007669"/>
    <property type="project" value="UniProtKB-KW"/>
</dbReference>
<dbReference type="PANTHER" id="PTHR10815">
    <property type="entry name" value="METHYLATED-DNA--PROTEIN-CYSTEINE METHYLTRANSFERASE"/>
    <property type="match status" value="1"/>
</dbReference>
<keyword evidence="1 2" id="KW-0963">Cytoplasm</keyword>
<gene>
    <name evidence="4" type="ORF">KPL37_10890</name>
</gene>
<dbReference type="CDD" id="cd06445">
    <property type="entry name" value="ATase"/>
    <property type="match status" value="1"/>
</dbReference>
<accession>A0ABS6BTL5</accession>
<keyword evidence="2 4" id="KW-0808">Transferase</keyword>
<comment type="function">
    <text evidence="2">Involved in the cellular defense against the biological effects of O6-methylguanine (O6-MeG) and O4-methylthymine (O4-MeT) in DNA. Repairs the methylated nucleobase in DNA by stoichiometrically transferring the methyl group to a cysteine residue in the enzyme. This is a suicide reaction: the enzyme is irreversibly inactivated.</text>
</comment>
<feature type="domain" description="Methylated-DNA-[protein]-cysteine S-methyltransferase DNA binding" evidence="3">
    <location>
        <begin position="47"/>
        <end position="126"/>
    </location>
</feature>
<comment type="catalytic activity">
    <reaction evidence="2">
        <text>a 6-O-methyl-2'-deoxyguanosine in DNA + L-cysteinyl-[protein] = S-methyl-L-cysteinyl-[protein] + a 2'-deoxyguanosine in DNA</text>
        <dbReference type="Rhea" id="RHEA:24000"/>
        <dbReference type="Rhea" id="RHEA-COMP:10131"/>
        <dbReference type="Rhea" id="RHEA-COMP:10132"/>
        <dbReference type="Rhea" id="RHEA-COMP:11367"/>
        <dbReference type="Rhea" id="RHEA-COMP:11368"/>
        <dbReference type="ChEBI" id="CHEBI:29950"/>
        <dbReference type="ChEBI" id="CHEBI:82612"/>
        <dbReference type="ChEBI" id="CHEBI:85445"/>
        <dbReference type="ChEBI" id="CHEBI:85448"/>
        <dbReference type="EC" id="2.1.1.63"/>
    </reaction>
</comment>
<dbReference type="PROSITE" id="PS00374">
    <property type="entry name" value="MGMT"/>
    <property type="match status" value="1"/>
</dbReference>
<dbReference type="EMBL" id="JAHLDV010000022">
    <property type="protein sequence ID" value="MBU3160256.1"/>
    <property type="molecule type" value="Genomic_DNA"/>
</dbReference>
<dbReference type="EC" id="2.1.1.63" evidence="2"/>
<name>A0ABS6BTL5_9CLOT</name>
<evidence type="ECO:0000259" key="3">
    <source>
        <dbReference type="Pfam" id="PF01035"/>
    </source>
</evidence>
<keyword evidence="2 4" id="KW-0489">Methyltransferase</keyword>
<comment type="subcellular location">
    <subcellularLocation>
        <location evidence="2">Cytoplasm</location>
    </subcellularLocation>
</comment>
<keyword evidence="5" id="KW-1185">Reference proteome</keyword>
<dbReference type="Proteomes" id="UP000776252">
    <property type="component" value="Unassembled WGS sequence"/>
</dbReference>
<dbReference type="GO" id="GO:0003908">
    <property type="term" value="F:methylated-DNA-[protein]-cysteine S-methyltransferase activity"/>
    <property type="evidence" value="ECO:0007669"/>
    <property type="project" value="UniProtKB-EC"/>
</dbReference>
<keyword evidence="2" id="KW-0227">DNA damage</keyword>
<evidence type="ECO:0000256" key="1">
    <source>
        <dbReference type="ARBA" id="ARBA00022490"/>
    </source>
</evidence>
<dbReference type="PANTHER" id="PTHR10815:SF5">
    <property type="entry name" value="METHYLATED-DNA--PROTEIN-CYSTEINE METHYLTRANSFERASE"/>
    <property type="match status" value="1"/>
</dbReference>
<proteinExistence type="inferred from homology"/>
<reference evidence="4 5" key="1">
    <citation type="submission" date="2021-06" db="EMBL/GenBank/DDBJ databases">
        <title>Clostridia strains as spoilage organisms.</title>
        <authorList>
            <person name="Wambui J."/>
            <person name="Stephan R."/>
            <person name="Stevens M.J.A."/>
        </authorList>
    </citation>
    <scope>NUCLEOTIDE SEQUENCE [LARGE SCALE GENOMIC DNA]</scope>
    <source>
        <strain evidence="4 5">DSM 14204</strain>
    </source>
</reference>